<name>A0A424W6J6_ALCXX</name>
<dbReference type="Proteomes" id="UP000285324">
    <property type="component" value="Unassembled WGS sequence"/>
</dbReference>
<gene>
    <name evidence="1" type="ORF">DY367_25960</name>
</gene>
<dbReference type="EMBL" id="QVXO01000054">
    <property type="protein sequence ID" value="RPJ88850.1"/>
    <property type="molecule type" value="Genomic_DNA"/>
</dbReference>
<dbReference type="RefSeq" id="WP_124260398.1">
    <property type="nucleotide sequence ID" value="NZ_CP061008.1"/>
</dbReference>
<proteinExistence type="predicted"/>
<evidence type="ECO:0000313" key="2">
    <source>
        <dbReference type="Proteomes" id="UP000285324"/>
    </source>
</evidence>
<accession>A0A424W6J6</accession>
<organism evidence="1 2">
    <name type="scientific">Alcaligenes xylosoxydans xylosoxydans</name>
    <name type="common">Achromobacter xylosoxidans</name>
    <dbReference type="NCBI Taxonomy" id="85698"/>
    <lineage>
        <taxon>Bacteria</taxon>
        <taxon>Pseudomonadati</taxon>
        <taxon>Pseudomonadota</taxon>
        <taxon>Betaproteobacteria</taxon>
        <taxon>Burkholderiales</taxon>
        <taxon>Alcaligenaceae</taxon>
        <taxon>Achromobacter</taxon>
    </lineage>
</organism>
<dbReference type="GeneID" id="84698752"/>
<evidence type="ECO:0000313" key="1">
    <source>
        <dbReference type="EMBL" id="RPJ88850.1"/>
    </source>
</evidence>
<dbReference type="OrthoDB" id="8658831at2"/>
<reference evidence="1 2" key="1">
    <citation type="submission" date="2018-08" db="EMBL/GenBank/DDBJ databases">
        <title>Achromobacter xylosoxidans Genome sequencing and assembly.</title>
        <authorList>
            <person name="Wang R."/>
            <person name="Rensing C."/>
            <person name="Li Y."/>
        </authorList>
    </citation>
    <scope>NUCLEOTIDE SEQUENCE [LARGE SCALE GENOMIC DNA]</scope>
    <source>
        <strain evidence="1 2">GD003A</strain>
    </source>
</reference>
<dbReference type="AlphaFoldDB" id="A0A424W6J6"/>
<comment type="caution">
    <text evidence="1">The sequence shown here is derived from an EMBL/GenBank/DDBJ whole genome shotgun (WGS) entry which is preliminary data.</text>
</comment>
<protein>
    <submittedName>
        <fullName evidence="1">Uncharacterized protein</fullName>
    </submittedName>
</protein>
<sequence>MQPHYTKRTIEVIAVALDGTKYVIQRRCKVLAGDDGEYAYFYSSLADGRVVSWLGANRYRLPDGTAVQAISSRLIVAGSS</sequence>